<feature type="domain" description="C2H2-type" evidence="4">
    <location>
        <begin position="228"/>
        <end position="255"/>
    </location>
</feature>
<feature type="region of interest" description="Disordered" evidence="3">
    <location>
        <begin position="104"/>
        <end position="135"/>
    </location>
</feature>
<evidence type="ECO:0000256" key="2">
    <source>
        <dbReference type="PROSITE-ProRule" id="PRU01263"/>
    </source>
</evidence>
<feature type="region of interest" description="Disordered" evidence="3">
    <location>
        <begin position="192"/>
        <end position="223"/>
    </location>
</feature>
<dbReference type="SMART" id="SM00868">
    <property type="entry name" value="zf-AD"/>
    <property type="match status" value="1"/>
</dbReference>
<feature type="binding site" evidence="2">
    <location>
        <position position="6"/>
    </location>
    <ligand>
        <name>Zn(2+)</name>
        <dbReference type="ChEBI" id="CHEBI:29105"/>
    </ligand>
</feature>
<dbReference type="SUPFAM" id="SSF57716">
    <property type="entry name" value="Glucocorticoid receptor-like (DNA-binding domain)"/>
    <property type="match status" value="1"/>
</dbReference>
<dbReference type="GO" id="GO:0005634">
    <property type="term" value="C:nucleus"/>
    <property type="evidence" value="ECO:0007669"/>
    <property type="project" value="InterPro"/>
</dbReference>
<dbReference type="Proteomes" id="UP000092445">
    <property type="component" value="Unassembled WGS sequence"/>
</dbReference>
<name>A0A1B0A3K1_GLOPL</name>
<dbReference type="STRING" id="7398.A0A1B0A3K1"/>
<reference evidence="6" key="2">
    <citation type="submission" date="2020-05" db="UniProtKB">
        <authorList>
            <consortium name="EnsemblMetazoa"/>
        </authorList>
    </citation>
    <scope>IDENTIFICATION</scope>
    <source>
        <strain evidence="6">IAEA</strain>
    </source>
</reference>
<keyword evidence="2" id="KW-0862">Zinc</keyword>
<keyword evidence="1" id="KW-0863">Zinc-finger</keyword>
<reference evidence="7" key="1">
    <citation type="submission" date="2014-03" db="EMBL/GenBank/DDBJ databases">
        <authorList>
            <person name="Aksoy S."/>
            <person name="Warren W."/>
            <person name="Wilson R.K."/>
        </authorList>
    </citation>
    <scope>NUCLEOTIDE SEQUENCE [LARGE SCALE GENOMIC DNA]</scope>
    <source>
        <strain evidence="7">IAEA</strain>
    </source>
</reference>
<dbReference type="InterPro" id="IPR012934">
    <property type="entry name" value="Znf_AD"/>
</dbReference>
<dbReference type="SUPFAM" id="SSF57667">
    <property type="entry name" value="beta-beta-alpha zinc fingers"/>
    <property type="match status" value="1"/>
</dbReference>
<dbReference type="EnsemblMetazoa" id="GPAI033383-RA">
    <property type="protein sequence ID" value="GPAI033383-PA"/>
    <property type="gene ID" value="GPAI033383"/>
</dbReference>
<dbReference type="Gene3D" id="3.40.1800.20">
    <property type="match status" value="1"/>
</dbReference>
<proteinExistence type="predicted"/>
<protein>
    <submittedName>
        <fullName evidence="6">Uncharacterized protein</fullName>
    </submittedName>
</protein>
<dbReference type="GO" id="GO:0008270">
    <property type="term" value="F:zinc ion binding"/>
    <property type="evidence" value="ECO:0007669"/>
    <property type="project" value="UniProtKB-UniRule"/>
</dbReference>
<dbReference type="Pfam" id="PF07776">
    <property type="entry name" value="zf-AD"/>
    <property type="match status" value="1"/>
</dbReference>
<keyword evidence="7" id="KW-1185">Reference proteome</keyword>
<dbReference type="PROSITE" id="PS51915">
    <property type="entry name" value="ZAD"/>
    <property type="match status" value="1"/>
</dbReference>
<feature type="compositionally biased region" description="Basic and acidic residues" evidence="3">
    <location>
        <begin position="196"/>
        <end position="209"/>
    </location>
</feature>
<evidence type="ECO:0000256" key="3">
    <source>
        <dbReference type="SAM" id="MobiDB-lite"/>
    </source>
</evidence>
<evidence type="ECO:0000256" key="1">
    <source>
        <dbReference type="PROSITE-ProRule" id="PRU00042"/>
    </source>
</evidence>
<evidence type="ECO:0000259" key="5">
    <source>
        <dbReference type="PROSITE" id="PS51915"/>
    </source>
</evidence>
<evidence type="ECO:0000313" key="7">
    <source>
        <dbReference type="Proteomes" id="UP000092445"/>
    </source>
</evidence>
<feature type="binding site" evidence="2">
    <location>
        <position position="9"/>
    </location>
    <ligand>
        <name>Zn(2+)</name>
        <dbReference type="ChEBI" id="CHEBI:29105"/>
    </ligand>
</feature>
<evidence type="ECO:0000313" key="6">
    <source>
        <dbReference type="EnsemblMetazoa" id="GPAI033383-PA"/>
    </source>
</evidence>
<feature type="compositionally biased region" description="Basic residues" evidence="3">
    <location>
        <begin position="210"/>
        <end position="219"/>
    </location>
</feature>
<dbReference type="InterPro" id="IPR036236">
    <property type="entry name" value="Znf_C2H2_sf"/>
</dbReference>
<dbReference type="VEuPathDB" id="VectorBase:GPAI033383"/>
<dbReference type="PROSITE" id="PS50157">
    <property type="entry name" value="ZINC_FINGER_C2H2_2"/>
    <property type="match status" value="1"/>
</dbReference>
<sequence length="259" mass="30683">MVQELCRVCATAAHEDTAIKLFERNQKELLQQLRLLTGSMIKNSIGYPRLVCWTCQQKLMDAYAFRQCFVKSQLFFKEKMREKLIAMQDAKKFKEETRTSKDRELLTLNTVKEEEENDNNDRKKEDHEEVYESSGYENVLKEEEHQGLPKDDIVEGEEDIEFINIDQKIETSFSEYENDNEDEPGDKVEIMNNASVEKKSPEKLQMEKKKTFKGRKKRKNVPDEPRQYICDQCGNHFSCRHHFVIHLRRHTGDKQYACE</sequence>
<keyword evidence="2" id="KW-0479">Metal-binding</keyword>
<feature type="domain" description="ZAD" evidence="5">
    <location>
        <begin position="4"/>
        <end position="79"/>
    </location>
</feature>
<accession>A0A1B0A3K1</accession>
<organism evidence="6 7">
    <name type="scientific">Glossina pallidipes</name>
    <name type="common">Tsetse fly</name>
    <dbReference type="NCBI Taxonomy" id="7398"/>
    <lineage>
        <taxon>Eukaryota</taxon>
        <taxon>Metazoa</taxon>
        <taxon>Ecdysozoa</taxon>
        <taxon>Arthropoda</taxon>
        <taxon>Hexapoda</taxon>
        <taxon>Insecta</taxon>
        <taxon>Pterygota</taxon>
        <taxon>Neoptera</taxon>
        <taxon>Endopterygota</taxon>
        <taxon>Diptera</taxon>
        <taxon>Brachycera</taxon>
        <taxon>Muscomorpha</taxon>
        <taxon>Hippoboscoidea</taxon>
        <taxon>Glossinidae</taxon>
        <taxon>Glossina</taxon>
    </lineage>
</organism>
<dbReference type="InterPro" id="IPR013087">
    <property type="entry name" value="Znf_C2H2_type"/>
</dbReference>
<dbReference type="AlphaFoldDB" id="A0A1B0A3K1"/>
<dbReference type="PROSITE" id="PS00028">
    <property type="entry name" value="ZINC_FINGER_C2H2_1"/>
    <property type="match status" value="1"/>
</dbReference>
<feature type="binding site" evidence="2">
    <location>
        <position position="52"/>
    </location>
    <ligand>
        <name>Zn(2+)</name>
        <dbReference type="ChEBI" id="CHEBI:29105"/>
    </ligand>
</feature>
<feature type="binding site" evidence="2">
    <location>
        <position position="55"/>
    </location>
    <ligand>
        <name>Zn(2+)</name>
        <dbReference type="ChEBI" id="CHEBI:29105"/>
    </ligand>
</feature>
<evidence type="ECO:0000259" key="4">
    <source>
        <dbReference type="PROSITE" id="PS50157"/>
    </source>
</evidence>
<dbReference type="Gene3D" id="3.30.160.60">
    <property type="entry name" value="Classic Zinc Finger"/>
    <property type="match status" value="1"/>
</dbReference>